<dbReference type="PROSITE" id="PS51371">
    <property type="entry name" value="CBS"/>
    <property type="match status" value="1"/>
</dbReference>
<gene>
    <name evidence="4" type="ORF">I4I82_29225</name>
</gene>
<accession>A0ABS6UIH4</accession>
<dbReference type="InterPro" id="IPR051257">
    <property type="entry name" value="Diverse_CBS-Domain"/>
</dbReference>
<evidence type="ECO:0000259" key="3">
    <source>
        <dbReference type="PROSITE" id="PS51371"/>
    </source>
</evidence>
<name>A0ABS6UIH4_9PSEU</name>
<dbReference type="PANTHER" id="PTHR43080:SF2">
    <property type="entry name" value="CBS DOMAIN-CONTAINING PROTEIN"/>
    <property type="match status" value="1"/>
</dbReference>
<dbReference type="SMART" id="SM00116">
    <property type="entry name" value="CBS"/>
    <property type="match status" value="2"/>
</dbReference>
<evidence type="ECO:0000313" key="5">
    <source>
        <dbReference type="Proteomes" id="UP000694300"/>
    </source>
</evidence>
<dbReference type="PANTHER" id="PTHR43080">
    <property type="entry name" value="CBS DOMAIN-CONTAINING PROTEIN CBSX3, MITOCHONDRIAL"/>
    <property type="match status" value="1"/>
</dbReference>
<dbReference type="InterPro" id="IPR000644">
    <property type="entry name" value="CBS_dom"/>
</dbReference>
<proteinExistence type="predicted"/>
<evidence type="ECO:0000256" key="2">
    <source>
        <dbReference type="PROSITE-ProRule" id="PRU00703"/>
    </source>
</evidence>
<keyword evidence="5" id="KW-1185">Reference proteome</keyword>
<sequence>MTARLDSAAPTDAVTEVMSVAPAEVATGDSLRVVAEELTAGEIGAVVVRARGTVVGLVSERDLVAVVASGGDVESVQAADVMSTELITVGAGTSIAATGEAMLEAGVRHVLVERDTGIVGVVSIRDVLAVLLAGAR</sequence>
<comment type="caution">
    <text evidence="4">The sequence shown here is derived from an EMBL/GenBank/DDBJ whole genome shotgun (WGS) entry which is preliminary data.</text>
</comment>
<dbReference type="EMBL" id="JADQDF010000001">
    <property type="protein sequence ID" value="MBW0131726.1"/>
    <property type="molecule type" value="Genomic_DNA"/>
</dbReference>
<reference evidence="4 5" key="1">
    <citation type="submission" date="2020-11" db="EMBL/GenBank/DDBJ databases">
        <title>Pseudonocardia abyssalis sp. nov. and Pseudonocardia oceani sp. nov., description and phylogenomic analysis of two novel actinomycetes isolated from the deep Southern Ocean.</title>
        <authorList>
            <person name="Parra J."/>
        </authorList>
    </citation>
    <scope>NUCLEOTIDE SEQUENCE [LARGE SCALE GENOMIC DNA]</scope>
    <source>
        <strain evidence="5">KRD185</strain>
    </source>
</reference>
<evidence type="ECO:0000256" key="1">
    <source>
        <dbReference type="ARBA" id="ARBA00023122"/>
    </source>
</evidence>
<keyword evidence="1 2" id="KW-0129">CBS domain</keyword>
<dbReference type="Proteomes" id="UP000694300">
    <property type="component" value="Unassembled WGS sequence"/>
</dbReference>
<dbReference type="RefSeq" id="WP_218593354.1">
    <property type="nucleotide sequence ID" value="NZ_JADQDE010000285.1"/>
</dbReference>
<organism evidence="4 5">
    <name type="scientific">Pseudonocardia oceani</name>
    <dbReference type="NCBI Taxonomy" id="2792013"/>
    <lineage>
        <taxon>Bacteria</taxon>
        <taxon>Bacillati</taxon>
        <taxon>Actinomycetota</taxon>
        <taxon>Actinomycetes</taxon>
        <taxon>Pseudonocardiales</taxon>
        <taxon>Pseudonocardiaceae</taxon>
        <taxon>Pseudonocardia</taxon>
    </lineage>
</organism>
<evidence type="ECO:0000313" key="4">
    <source>
        <dbReference type="EMBL" id="MBW0131726.1"/>
    </source>
</evidence>
<protein>
    <submittedName>
        <fullName evidence="4">CBS domain-containing protein</fullName>
    </submittedName>
</protein>
<feature type="domain" description="CBS" evidence="3">
    <location>
        <begin position="82"/>
        <end position="136"/>
    </location>
</feature>
<dbReference type="Pfam" id="PF00571">
    <property type="entry name" value="CBS"/>
    <property type="match status" value="2"/>
</dbReference>